<dbReference type="Proteomes" id="UP000410492">
    <property type="component" value="Unassembled WGS sequence"/>
</dbReference>
<evidence type="ECO:0000256" key="9">
    <source>
        <dbReference type="ARBA" id="ARBA00058656"/>
    </source>
</evidence>
<evidence type="ECO:0000256" key="7">
    <source>
        <dbReference type="ARBA" id="ARBA00023212"/>
    </source>
</evidence>
<dbReference type="InterPro" id="IPR032675">
    <property type="entry name" value="LRR_dom_sf"/>
</dbReference>
<dbReference type="PANTHER" id="PTHR45973:SF2">
    <property type="entry name" value="CENTROSOMAL PROTEIN OF 97 KDA"/>
    <property type="match status" value="1"/>
</dbReference>
<dbReference type="PROSITE" id="PS51450">
    <property type="entry name" value="LRR"/>
    <property type="match status" value="4"/>
</dbReference>
<evidence type="ECO:0000313" key="14">
    <source>
        <dbReference type="Proteomes" id="UP000410492"/>
    </source>
</evidence>
<dbReference type="GO" id="GO:1902018">
    <property type="term" value="P:negative regulation of cilium assembly"/>
    <property type="evidence" value="ECO:0007669"/>
    <property type="project" value="TreeGrafter"/>
</dbReference>
<protein>
    <recommendedName>
        <fullName evidence="10">Centrosomal protein of 97 kDa</fullName>
    </recommendedName>
    <alternativeName>
        <fullName evidence="8">Dynein axonemal assembly factor 1 homolog</fullName>
    </alternativeName>
    <alternativeName>
        <fullName evidence="11">Leucine-rich repeat and IQ domain-containing protein 2</fullName>
    </alternativeName>
</protein>
<evidence type="ECO:0000256" key="6">
    <source>
        <dbReference type="ARBA" id="ARBA00022794"/>
    </source>
</evidence>
<comment type="subcellular location">
    <subcellularLocation>
        <location evidence="2">Cytoplasm</location>
        <location evidence="2">Cytoskeleton</location>
        <location evidence="2">Microtubule organizing center</location>
        <location evidence="2">Centrosome</location>
    </subcellularLocation>
</comment>
<feature type="compositionally biased region" description="Basic residues" evidence="12">
    <location>
        <begin position="309"/>
        <end position="320"/>
    </location>
</feature>
<evidence type="ECO:0000256" key="12">
    <source>
        <dbReference type="SAM" id="MobiDB-lite"/>
    </source>
</evidence>
<dbReference type="AlphaFoldDB" id="A0A653DT23"/>
<keyword evidence="6" id="KW-0970">Cilium biogenesis/degradation</keyword>
<organism evidence="13 14">
    <name type="scientific">Callosobruchus maculatus</name>
    <name type="common">Southern cowpea weevil</name>
    <name type="synonym">Pulse bruchid</name>
    <dbReference type="NCBI Taxonomy" id="64391"/>
    <lineage>
        <taxon>Eukaryota</taxon>
        <taxon>Metazoa</taxon>
        <taxon>Ecdysozoa</taxon>
        <taxon>Arthropoda</taxon>
        <taxon>Hexapoda</taxon>
        <taxon>Insecta</taxon>
        <taxon>Pterygota</taxon>
        <taxon>Neoptera</taxon>
        <taxon>Endopterygota</taxon>
        <taxon>Coleoptera</taxon>
        <taxon>Polyphaga</taxon>
        <taxon>Cucujiformia</taxon>
        <taxon>Chrysomeloidea</taxon>
        <taxon>Chrysomelidae</taxon>
        <taxon>Bruchinae</taxon>
        <taxon>Bruchini</taxon>
        <taxon>Callosobruchus</taxon>
    </lineage>
</organism>
<dbReference type="PROSITE" id="PS50096">
    <property type="entry name" value="IQ"/>
    <property type="match status" value="1"/>
</dbReference>
<dbReference type="GO" id="GO:0005813">
    <property type="term" value="C:centrosome"/>
    <property type="evidence" value="ECO:0007669"/>
    <property type="project" value="UniProtKB-SubCell"/>
</dbReference>
<dbReference type="OrthoDB" id="5954088at2759"/>
<comment type="function">
    <text evidence="1">Cilium-specific protein required for cilia structures.</text>
</comment>
<comment type="function">
    <text evidence="9">Acts as a key negative regulator of ciliogenesis in collaboration with CCP110 by capping the mother centriole thereby preventing cilia formation. Required for recruitment of CCP110 to the centrosome.</text>
</comment>
<feature type="compositionally biased region" description="Polar residues" evidence="12">
    <location>
        <begin position="325"/>
        <end position="342"/>
    </location>
</feature>
<feature type="region of interest" description="Disordered" evidence="12">
    <location>
        <begin position="436"/>
        <end position="511"/>
    </location>
</feature>
<evidence type="ECO:0000313" key="13">
    <source>
        <dbReference type="EMBL" id="VEN63369.1"/>
    </source>
</evidence>
<dbReference type="GO" id="GO:0030030">
    <property type="term" value="P:cell projection organization"/>
    <property type="evidence" value="ECO:0007669"/>
    <property type="project" value="UniProtKB-KW"/>
</dbReference>
<dbReference type="Pfam" id="PF14580">
    <property type="entry name" value="LRR_9"/>
    <property type="match status" value="1"/>
</dbReference>
<gene>
    <name evidence="13" type="ORF">CALMAC_LOCUS20207</name>
</gene>
<keyword evidence="4" id="KW-0433">Leucine-rich repeat</keyword>
<evidence type="ECO:0000256" key="10">
    <source>
        <dbReference type="ARBA" id="ARBA00068862"/>
    </source>
</evidence>
<evidence type="ECO:0000256" key="5">
    <source>
        <dbReference type="ARBA" id="ARBA00022737"/>
    </source>
</evidence>
<evidence type="ECO:0000256" key="8">
    <source>
        <dbReference type="ARBA" id="ARBA00024433"/>
    </source>
</evidence>
<evidence type="ECO:0000256" key="2">
    <source>
        <dbReference type="ARBA" id="ARBA00004300"/>
    </source>
</evidence>
<evidence type="ECO:0000256" key="11">
    <source>
        <dbReference type="ARBA" id="ARBA00076677"/>
    </source>
</evidence>
<accession>A0A653DT23</accession>
<keyword evidence="14" id="KW-1185">Reference proteome</keyword>
<reference evidence="13 14" key="1">
    <citation type="submission" date="2019-01" db="EMBL/GenBank/DDBJ databases">
        <authorList>
            <person name="Sayadi A."/>
        </authorList>
    </citation>
    <scope>NUCLEOTIDE SEQUENCE [LARGE SCALE GENOMIC DNA]</scope>
</reference>
<proteinExistence type="predicted"/>
<dbReference type="PANTHER" id="PTHR45973">
    <property type="entry name" value="PROTEIN PHOSPHATASE 1 REGULATORY SUBUNIT SDS22-RELATED"/>
    <property type="match status" value="1"/>
</dbReference>
<feature type="compositionally biased region" description="Basic and acidic residues" evidence="12">
    <location>
        <begin position="478"/>
        <end position="492"/>
    </location>
</feature>
<dbReference type="InterPro" id="IPR001611">
    <property type="entry name" value="Leu-rich_rpt"/>
</dbReference>
<evidence type="ECO:0000256" key="3">
    <source>
        <dbReference type="ARBA" id="ARBA00022490"/>
    </source>
</evidence>
<dbReference type="SUPFAM" id="SSF52058">
    <property type="entry name" value="L domain-like"/>
    <property type="match status" value="1"/>
</dbReference>
<evidence type="ECO:0000256" key="1">
    <source>
        <dbReference type="ARBA" id="ARBA00003843"/>
    </source>
</evidence>
<keyword evidence="3" id="KW-0963">Cytoplasm</keyword>
<sequence length="805" mass="90323">MDPVEETLDLSNKKLKKLNKPTPAESQVTTLILDDNELLRLDSIDSFTKLQKLTAVRNQLLRMYGVGRLHSLHTLNLSHNGILTIEGLKDLVNLRWLCLAGNSIKTIEHLNTNTKLEYLDLSENSISYVSDLSYLKNLKELYLHKNKINHLGQCDRFLPASLTTLTLSNNNIADLNEISRLAHLVNLNKISIANNPCVNMTGNNIGFDYRPFVINWCLNVRVIDDYVVDPIESLRAEWLYSQGRGRHFRVGDQRELTQYLATVCPLTGEKLETEEDRKLRLILSKAQHHQQQLRQQSSANVTPNPSPLSRKKLQANKHSPRLASRLSNKSRSPDRMSSSCYSTLSEVSNNSIMTQSLDPSILRQSIGSRMSNDSNNCQVIPEKCLDNEPINSPLQALSKMVPVPESLMSPDYRPSLVDGKKDPMMTSMGISRIGSPKITHTMRSGNVMTRSAPPGRARNQLNQDHLRKCGSPSPSRQKIGDSGHANKQESNKKASILRHRSPSSEEESEICDDKLQTIQMKAVERKLQKEEEANSNSSAGGGVGGEDKVERAAICIQRIWRGFYTRNKDKEVQEMFRELQSQRANQYIQKLATDMETTKAALESERKIQMLQTEAISALWKKISALQPTDEATSSGMTRDFSMTNLTVNNADVVKELSQTCTMLQTQIQQLQSSMQDIVKVMTVFSQTAGMNHHLNNENGIATQTEIVAVHTPQGEAAKGFPFQKQPQSRPSSLPLPVHQKKKDANFQVSNNGMVNAELKQFADSLVDSVIRNVAETQQLNEANTEITVTDTEVNKQQNDESEEC</sequence>
<keyword evidence="5" id="KW-0677">Repeat</keyword>
<dbReference type="EMBL" id="CAACVG010014576">
    <property type="protein sequence ID" value="VEN63369.1"/>
    <property type="molecule type" value="Genomic_DNA"/>
</dbReference>
<feature type="region of interest" description="Disordered" evidence="12">
    <location>
        <begin position="719"/>
        <end position="738"/>
    </location>
</feature>
<feature type="region of interest" description="Disordered" evidence="12">
    <location>
        <begin position="291"/>
        <end position="342"/>
    </location>
</feature>
<feature type="compositionally biased region" description="Low complexity" evidence="12">
    <location>
        <begin position="726"/>
        <end position="737"/>
    </location>
</feature>
<dbReference type="InterPro" id="IPR050576">
    <property type="entry name" value="Cilia_flagella_integrity"/>
</dbReference>
<dbReference type="SMART" id="SM00365">
    <property type="entry name" value="LRR_SD22"/>
    <property type="match status" value="4"/>
</dbReference>
<keyword evidence="7" id="KW-0206">Cytoskeleton</keyword>
<dbReference type="FunFam" id="3.80.10.10:FF:000165">
    <property type="entry name" value="Centrosomal protein of 97 kDa"/>
    <property type="match status" value="1"/>
</dbReference>
<dbReference type="Gene3D" id="3.80.10.10">
    <property type="entry name" value="Ribonuclease Inhibitor"/>
    <property type="match status" value="2"/>
</dbReference>
<name>A0A653DT23_CALMS</name>
<evidence type="ECO:0000256" key="4">
    <source>
        <dbReference type="ARBA" id="ARBA00022614"/>
    </source>
</evidence>